<reference evidence="2" key="1">
    <citation type="submission" date="2018-05" db="EMBL/GenBank/DDBJ databases">
        <title>Draft genome of Mucuna pruriens seed.</title>
        <authorList>
            <person name="Nnadi N.E."/>
            <person name="Vos R."/>
            <person name="Hasami M.H."/>
            <person name="Devisetty U.K."/>
            <person name="Aguiy J.C."/>
        </authorList>
    </citation>
    <scope>NUCLEOTIDE SEQUENCE [LARGE SCALE GENOMIC DNA]</scope>
    <source>
        <strain evidence="2">JCA_2017</strain>
    </source>
</reference>
<gene>
    <name evidence="2" type="ORF">CR513_16048</name>
</gene>
<feature type="non-terminal residue" evidence="2">
    <location>
        <position position="1"/>
    </location>
</feature>
<keyword evidence="3" id="KW-1185">Reference proteome</keyword>
<organism evidence="2 3">
    <name type="scientific">Mucuna pruriens</name>
    <name type="common">Velvet bean</name>
    <name type="synonym">Dolichos pruriens</name>
    <dbReference type="NCBI Taxonomy" id="157652"/>
    <lineage>
        <taxon>Eukaryota</taxon>
        <taxon>Viridiplantae</taxon>
        <taxon>Streptophyta</taxon>
        <taxon>Embryophyta</taxon>
        <taxon>Tracheophyta</taxon>
        <taxon>Spermatophyta</taxon>
        <taxon>Magnoliopsida</taxon>
        <taxon>eudicotyledons</taxon>
        <taxon>Gunneridae</taxon>
        <taxon>Pentapetalae</taxon>
        <taxon>rosids</taxon>
        <taxon>fabids</taxon>
        <taxon>Fabales</taxon>
        <taxon>Fabaceae</taxon>
        <taxon>Papilionoideae</taxon>
        <taxon>50 kb inversion clade</taxon>
        <taxon>NPAAA clade</taxon>
        <taxon>indigoferoid/millettioid clade</taxon>
        <taxon>Phaseoleae</taxon>
        <taxon>Mucuna</taxon>
    </lineage>
</organism>
<sequence>MDPIIEYLKSERLPEDLTGLLKMRKEASKCVDGDEALYIIQEVHEGICGTHIGGRALAGKIARAGYYWPTLKTDYMNYVKKCDRCQRFADVHQAPPEQLHVITSPWPFHKWGIDILGPFPIVDESQFMHLLDT</sequence>
<dbReference type="InterPro" id="IPR041588">
    <property type="entry name" value="Integrase_H2C2"/>
</dbReference>
<evidence type="ECO:0000259" key="1">
    <source>
        <dbReference type="Pfam" id="PF17921"/>
    </source>
</evidence>
<comment type="caution">
    <text evidence="2">The sequence shown here is derived from an EMBL/GenBank/DDBJ whole genome shotgun (WGS) entry which is preliminary data.</text>
</comment>
<evidence type="ECO:0000313" key="2">
    <source>
        <dbReference type="EMBL" id="RDY00733.1"/>
    </source>
</evidence>
<dbReference type="AlphaFoldDB" id="A0A371HD56"/>
<dbReference type="EMBL" id="QJKJ01002920">
    <property type="protein sequence ID" value="RDY00733.1"/>
    <property type="molecule type" value="Genomic_DNA"/>
</dbReference>
<proteinExistence type="predicted"/>
<name>A0A371HD56_MUCPR</name>
<feature type="domain" description="Integrase zinc-binding" evidence="1">
    <location>
        <begin position="35"/>
        <end position="88"/>
    </location>
</feature>
<dbReference type="Gene3D" id="1.10.340.70">
    <property type="match status" value="1"/>
</dbReference>
<dbReference type="Proteomes" id="UP000257109">
    <property type="component" value="Unassembled WGS sequence"/>
</dbReference>
<dbReference type="Pfam" id="PF17921">
    <property type="entry name" value="Integrase_H2C2"/>
    <property type="match status" value="1"/>
</dbReference>
<dbReference type="PANTHER" id="PTHR47266">
    <property type="entry name" value="ENDONUCLEASE-RELATED"/>
    <property type="match status" value="1"/>
</dbReference>
<accession>A0A371HD56</accession>
<evidence type="ECO:0000313" key="3">
    <source>
        <dbReference type="Proteomes" id="UP000257109"/>
    </source>
</evidence>
<protein>
    <recommendedName>
        <fullName evidence="1">Integrase zinc-binding domain-containing protein</fullName>
    </recommendedName>
</protein>
<dbReference type="OrthoDB" id="1741911at2759"/>
<dbReference type="InterPro" id="IPR052160">
    <property type="entry name" value="Gypsy_RT_Integrase-like"/>
</dbReference>